<evidence type="ECO:0000256" key="1">
    <source>
        <dbReference type="SAM" id="MobiDB-lite"/>
    </source>
</evidence>
<dbReference type="AlphaFoldDB" id="A0A550CU95"/>
<evidence type="ECO:0000313" key="3">
    <source>
        <dbReference type="Proteomes" id="UP000320762"/>
    </source>
</evidence>
<comment type="caution">
    <text evidence="2">The sequence shown here is derived from an EMBL/GenBank/DDBJ whole genome shotgun (WGS) entry which is preliminary data.</text>
</comment>
<dbReference type="OrthoDB" id="3024397at2759"/>
<keyword evidence="3" id="KW-1185">Reference proteome</keyword>
<reference evidence="2 3" key="1">
    <citation type="journal article" date="2019" name="New Phytol.">
        <title>Comparative genomics reveals unique wood-decay strategies and fruiting body development in the Schizophyllaceae.</title>
        <authorList>
            <person name="Almasi E."/>
            <person name="Sahu N."/>
            <person name="Krizsan K."/>
            <person name="Balint B."/>
            <person name="Kovacs G.M."/>
            <person name="Kiss B."/>
            <person name="Cseklye J."/>
            <person name="Drula E."/>
            <person name="Henrissat B."/>
            <person name="Nagy I."/>
            <person name="Chovatia M."/>
            <person name="Adam C."/>
            <person name="LaButti K."/>
            <person name="Lipzen A."/>
            <person name="Riley R."/>
            <person name="Grigoriev I.V."/>
            <person name="Nagy L.G."/>
        </authorList>
    </citation>
    <scope>NUCLEOTIDE SEQUENCE [LARGE SCALE GENOMIC DNA]</scope>
    <source>
        <strain evidence="2 3">NL-1724</strain>
    </source>
</reference>
<dbReference type="EMBL" id="VDMD01000002">
    <property type="protein sequence ID" value="TRM68362.1"/>
    <property type="molecule type" value="Genomic_DNA"/>
</dbReference>
<gene>
    <name evidence="2" type="ORF">BD626DRAFT_481484</name>
</gene>
<evidence type="ECO:0000313" key="2">
    <source>
        <dbReference type="EMBL" id="TRM68362.1"/>
    </source>
</evidence>
<accession>A0A550CU95</accession>
<organism evidence="2 3">
    <name type="scientific">Schizophyllum amplum</name>
    <dbReference type="NCBI Taxonomy" id="97359"/>
    <lineage>
        <taxon>Eukaryota</taxon>
        <taxon>Fungi</taxon>
        <taxon>Dikarya</taxon>
        <taxon>Basidiomycota</taxon>
        <taxon>Agaricomycotina</taxon>
        <taxon>Agaricomycetes</taxon>
        <taxon>Agaricomycetidae</taxon>
        <taxon>Agaricales</taxon>
        <taxon>Schizophyllaceae</taxon>
        <taxon>Schizophyllum</taxon>
    </lineage>
</organism>
<name>A0A550CU95_9AGAR</name>
<protein>
    <submittedName>
        <fullName evidence="2">Uncharacterized protein</fullName>
    </submittedName>
</protein>
<feature type="region of interest" description="Disordered" evidence="1">
    <location>
        <begin position="1"/>
        <end position="22"/>
    </location>
</feature>
<proteinExistence type="predicted"/>
<dbReference type="Proteomes" id="UP000320762">
    <property type="component" value="Unassembled WGS sequence"/>
</dbReference>
<sequence>MAASSSPPSPTETGSADGRRRRYRAARRHRGGLWRPFYGGEICSRSMGRHILYIKKLRTKSSMWRQRSEWQWRSNNYMARWKKSSWMILPSSSEDPVATLKPHKPCLFRKDRPARVNLPHGIFTDEAMFFLVLLIYLQVTKESKEGKAEAMGAVGDLVSSLATS</sequence>